<dbReference type="InterPro" id="IPR050563">
    <property type="entry name" value="4-hydroxybenzoyl-CoA_TE"/>
</dbReference>
<protein>
    <submittedName>
        <fullName evidence="3">Acyl-CoA thioester hydrolase</fullName>
        <ecNumber evidence="3">3.1.2.-</ecNumber>
    </submittedName>
</protein>
<dbReference type="GO" id="GO:0047617">
    <property type="term" value="F:fatty acyl-CoA hydrolase activity"/>
    <property type="evidence" value="ECO:0007669"/>
    <property type="project" value="TreeGrafter"/>
</dbReference>
<dbReference type="PANTHER" id="PTHR31793">
    <property type="entry name" value="4-HYDROXYBENZOYL-COA THIOESTERASE FAMILY MEMBER"/>
    <property type="match status" value="1"/>
</dbReference>
<evidence type="ECO:0000256" key="2">
    <source>
        <dbReference type="ARBA" id="ARBA00022801"/>
    </source>
</evidence>
<evidence type="ECO:0000313" key="4">
    <source>
        <dbReference type="Proteomes" id="UP000564677"/>
    </source>
</evidence>
<dbReference type="Proteomes" id="UP000564677">
    <property type="component" value="Unassembled WGS sequence"/>
</dbReference>
<comment type="caution">
    <text evidence="3">The sequence shown here is derived from an EMBL/GenBank/DDBJ whole genome shotgun (WGS) entry which is preliminary data.</text>
</comment>
<dbReference type="CDD" id="cd00586">
    <property type="entry name" value="4HBT"/>
    <property type="match status" value="1"/>
</dbReference>
<dbReference type="SUPFAM" id="SSF54637">
    <property type="entry name" value="Thioesterase/thiol ester dehydrase-isomerase"/>
    <property type="match status" value="1"/>
</dbReference>
<dbReference type="InterPro" id="IPR029069">
    <property type="entry name" value="HotDog_dom_sf"/>
</dbReference>
<gene>
    <name evidence="3" type="ORF">FHR20_004448</name>
</gene>
<dbReference type="PANTHER" id="PTHR31793:SF27">
    <property type="entry name" value="NOVEL THIOESTERASE SUPERFAMILY DOMAIN AND SAPOSIN A-TYPE DOMAIN CONTAINING PROTEIN (0610012H03RIK)"/>
    <property type="match status" value="1"/>
</dbReference>
<dbReference type="Gene3D" id="3.10.129.10">
    <property type="entry name" value="Hotdog Thioesterase"/>
    <property type="match status" value="1"/>
</dbReference>
<dbReference type="EC" id="3.1.2.-" evidence="3"/>
<accession>A0A7X5V3Z7</accession>
<keyword evidence="4" id="KW-1185">Reference proteome</keyword>
<dbReference type="RefSeq" id="WP_167301563.1">
    <property type="nucleotide sequence ID" value="NZ_CP170557.1"/>
</dbReference>
<sequence>MNPSNPHHYAIRIEADDIDALGHVNNAIYLRWVQAAVVDHWERLAPPEAVAAHRWVAVRHDITYRKPAFLADALVATVVLESVRRESAFYDTVIRRGAETLAEVKSRWCCLDAATLQPARLPASTVACFLPPVGMAIAS</sequence>
<organism evidence="3 4">
    <name type="scientific">Sphingomonas leidyi</name>
    <dbReference type="NCBI Taxonomy" id="68569"/>
    <lineage>
        <taxon>Bacteria</taxon>
        <taxon>Pseudomonadati</taxon>
        <taxon>Pseudomonadota</taxon>
        <taxon>Alphaproteobacteria</taxon>
        <taxon>Sphingomonadales</taxon>
        <taxon>Sphingomonadaceae</taxon>
        <taxon>Sphingomonas</taxon>
    </lineage>
</organism>
<dbReference type="AlphaFoldDB" id="A0A7X5V3Z7"/>
<comment type="similarity">
    <text evidence="1">Belongs to the 4-hydroxybenzoyl-CoA thioesterase family.</text>
</comment>
<evidence type="ECO:0000256" key="1">
    <source>
        <dbReference type="ARBA" id="ARBA00005953"/>
    </source>
</evidence>
<name>A0A7X5V3Z7_9SPHN</name>
<keyword evidence="2 3" id="KW-0378">Hydrolase</keyword>
<evidence type="ECO:0000313" key="3">
    <source>
        <dbReference type="EMBL" id="NIJ67464.1"/>
    </source>
</evidence>
<dbReference type="EMBL" id="JAASQV010000007">
    <property type="protein sequence ID" value="NIJ67464.1"/>
    <property type="molecule type" value="Genomic_DNA"/>
</dbReference>
<reference evidence="3 4" key="1">
    <citation type="submission" date="2020-03" db="EMBL/GenBank/DDBJ databases">
        <title>Genomic Encyclopedia of Type Strains, Phase IV (KMG-IV): sequencing the most valuable type-strain genomes for metagenomic binning, comparative biology and taxonomic classification.</title>
        <authorList>
            <person name="Goeker M."/>
        </authorList>
    </citation>
    <scope>NUCLEOTIDE SEQUENCE [LARGE SCALE GENOMIC DNA]</scope>
    <source>
        <strain evidence="3 4">DSM 4733</strain>
    </source>
</reference>
<proteinExistence type="inferred from homology"/>
<dbReference type="Pfam" id="PF13279">
    <property type="entry name" value="4HBT_2"/>
    <property type="match status" value="1"/>
</dbReference>